<feature type="region of interest" description="Disordered" evidence="5">
    <location>
        <begin position="285"/>
        <end position="307"/>
    </location>
</feature>
<dbReference type="PROSITE" id="PS50103">
    <property type="entry name" value="ZF_C3H1"/>
    <property type="match status" value="1"/>
</dbReference>
<feature type="compositionally biased region" description="Polar residues" evidence="5">
    <location>
        <begin position="66"/>
        <end position="75"/>
    </location>
</feature>
<evidence type="ECO:0000256" key="2">
    <source>
        <dbReference type="ARBA" id="ARBA00022771"/>
    </source>
</evidence>
<keyword evidence="1 4" id="KW-0479">Metal-binding</keyword>
<dbReference type="GO" id="GO:0008270">
    <property type="term" value="F:zinc ion binding"/>
    <property type="evidence" value="ECO:0007669"/>
    <property type="project" value="UniProtKB-KW"/>
</dbReference>
<proteinExistence type="predicted"/>
<feature type="compositionally biased region" description="Acidic residues" evidence="5">
    <location>
        <begin position="30"/>
        <end position="43"/>
    </location>
</feature>
<evidence type="ECO:0000256" key="5">
    <source>
        <dbReference type="SAM" id="MobiDB-lite"/>
    </source>
</evidence>
<feature type="compositionally biased region" description="Polar residues" evidence="5">
    <location>
        <begin position="213"/>
        <end position="227"/>
    </location>
</feature>
<keyword evidence="3 4" id="KW-0862">Zinc</keyword>
<feature type="region of interest" description="Disordered" evidence="5">
    <location>
        <begin position="570"/>
        <end position="593"/>
    </location>
</feature>
<dbReference type="InterPro" id="IPR000571">
    <property type="entry name" value="Znf_CCCH"/>
</dbReference>
<evidence type="ECO:0000256" key="3">
    <source>
        <dbReference type="ARBA" id="ARBA00022833"/>
    </source>
</evidence>
<dbReference type="Gene3D" id="4.10.1000.10">
    <property type="entry name" value="Zinc finger, CCCH-type"/>
    <property type="match status" value="1"/>
</dbReference>
<feature type="domain" description="C3H1-type" evidence="6">
    <location>
        <begin position="231"/>
        <end position="258"/>
    </location>
</feature>
<keyword evidence="2 4" id="KW-0863">Zinc-finger</keyword>
<name>A0A9W7JIU7_HIBTR</name>
<dbReference type="OrthoDB" id="1935339at2759"/>
<evidence type="ECO:0000256" key="4">
    <source>
        <dbReference type="PROSITE-ProRule" id="PRU00723"/>
    </source>
</evidence>
<evidence type="ECO:0000256" key="1">
    <source>
        <dbReference type="ARBA" id="ARBA00022723"/>
    </source>
</evidence>
<reference evidence="7" key="1">
    <citation type="submission" date="2023-05" db="EMBL/GenBank/DDBJ databases">
        <title>Genome and transcriptome analyses reveal genes involved in the formation of fine ridges on petal epidermal cells in Hibiscus trionum.</title>
        <authorList>
            <person name="Koshimizu S."/>
            <person name="Masuda S."/>
            <person name="Ishii T."/>
            <person name="Shirasu K."/>
            <person name="Hoshino A."/>
            <person name="Arita M."/>
        </authorList>
    </citation>
    <scope>NUCLEOTIDE SEQUENCE</scope>
    <source>
        <strain evidence="7">Hamamatsu line</strain>
    </source>
</reference>
<feature type="region of interest" description="Disordered" evidence="5">
    <location>
        <begin position="1"/>
        <end position="83"/>
    </location>
</feature>
<gene>
    <name evidence="7" type="ORF">HRI_005085600</name>
</gene>
<comment type="caution">
    <text evidence="7">The sequence shown here is derived from an EMBL/GenBank/DDBJ whole genome shotgun (WGS) entry which is preliminary data.</text>
</comment>
<dbReference type="PANTHER" id="PTHR36886">
    <property type="entry name" value="PROTEIN FRIGIDA-ESSENTIAL 1"/>
    <property type="match status" value="1"/>
</dbReference>
<sequence>MSLSTSAAVPRAGNDDESRSAEREINSSDMEIDDDEEEGEEDLQGSSDQNDATNVMESTGHDGQLGSDSLSTPGNCGTGIPFKTLDVGDGRANFKFSSLPNEQLTAQKEDLCTKYDGSKYSVSGKQPSKDKAIQEYTVGGKDAQVILERKAPEDYHVQHAKEVAVNEINSISVGNHSGEGVHSGLGFEEKSKHMDVQTEDDKRRIKSRFHRSAASQTSAGSLSPGINSNNKRPALICNFFARGWCIKGSSCRFLHIKDGENPGQQPEEAVAVAGGKRAVELDEGFGTAAERSKSPASTDTRPSSVVNKTGLSSQFFSERILPLEHDANQRLHLFHETNKLPSLQSKDKSMGKSPASRRFFASIDDLGPPKDVRQNGIGQTFPDDNYAKLASLGDKGASTFRNGFIPEYISSLSGSVTSLGNVYNENQSHCVSTCLASLPLNHSSRACSLGAQKMLGNDSERYTSRLSSLLQGRSPFTNSKPENLVNDIARDPLHFSECRIKISSDDWEPSVPFRPSFFVTSGLASSQSQYDPVRDSIDLSNSGERSLKFSFSNPGPSLLNVAYPPAYGDSTSTGPLIPERNNDKRTASGQNGYHENLVNNNCCPSGKDSLATDANDGTSAVEMQNGTLVKEEISSVASHVKDSSKANKFDTDHDGRHRRGETRCKKDLEVDRVREKNEIDIEVEHKADGDLRKESKAMRHFHAALVDLIKELLKPTWREGHLSKDAHNTIVKKAVDKVLGSIQPHQVPITLESVQQYLSSSQPKIARLVEGYIDKYRKS</sequence>
<feature type="compositionally biased region" description="Polar residues" evidence="5">
    <location>
        <begin position="294"/>
        <end position="307"/>
    </location>
</feature>
<feature type="region of interest" description="Disordered" evidence="5">
    <location>
        <begin position="208"/>
        <end position="227"/>
    </location>
</feature>
<dbReference type="Proteomes" id="UP001165190">
    <property type="component" value="Unassembled WGS sequence"/>
</dbReference>
<dbReference type="AlphaFoldDB" id="A0A9W7JIU7"/>
<evidence type="ECO:0000259" key="6">
    <source>
        <dbReference type="PROSITE" id="PS50103"/>
    </source>
</evidence>
<dbReference type="InterPro" id="IPR052650">
    <property type="entry name" value="Zinc_finger_CCCH"/>
</dbReference>
<dbReference type="InterPro" id="IPR036855">
    <property type="entry name" value="Znf_CCCH_sf"/>
</dbReference>
<organism evidence="7 8">
    <name type="scientific">Hibiscus trionum</name>
    <name type="common">Flower of an hour</name>
    <dbReference type="NCBI Taxonomy" id="183268"/>
    <lineage>
        <taxon>Eukaryota</taxon>
        <taxon>Viridiplantae</taxon>
        <taxon>Streptophyta</taxon>
        <taxon>Embryophyta</taxon>
        <taxon>Tracheophyta</taxon>
        <taxon>Spermatophyta</taxon>
        <taxon>Magnoliopsida</taxon>
        <taxon>eudicotyledons</taxon>
        <taxon>Gunneridae</taxon>
        <taxon>Pentapetalae</taxon>
        <taxon>rosids</taxon>
        <taxon>malvids</taxon>
        <taxon>Malvales</taxon>
        <taxon>Malvaceae</taxon>
        <taxon>Malvoideae</taxon>
        <taxon>Hibiscus</taxon>
    </lineage>
</organism>
<evidence type="ECO:0000313" key="7">
    <source>
        <dbReference type="EMBL" id="GMJ14164.1"/>
    </source>
</evidence>
<feature type="zinc finger region" description="C3H1-type" evidence="4">
    <location>
        <begin position="231"/>
        <end position="258"/>
    </location>
</feature>
<evidence type="ECO:0000313" key="8">
    <source>
        <dbReference type="Proteomes" id="UP001165190"/>
    </source>
</evidence>
<feature type="compositionally biased region" description="Basic and acidic residues" evidence="5">
    <location>
        <begin position="13"/>
        <end position="26"/>
    </location>
</feature>
<dbReference type="SUPFAM" id="SSF90229">
    <property type="entry name" value="CCCH zinc finger"/>
    <property type="match status" value="1"/>
</dbReference>
<feature type="region of interest" description="Disordered" evidence="5">
    <location>
        <begin position="637"/>
        <end position="660"/>
    </location>
</feature>
<dbReference type="EMBL" id="BSYR01000069">
    <property type="protein sequence ID" value="GMJ14164.1"/>
    <property type="molecule type" value="Genomic_DNA"/>
</dbReference>
<dbReference type="Pfam" id="PF00642">
    <property type="entry name" value="zf-CCCH"/>
    <property type="match status" value="1"/>
</dbReference>
<dbReference type="PANTHER" id="PTHR36886:SF3">
    <property type="entry name" value="PROTEIN FRIGIDA-ESSENTIAL 1"/>
    <property type="match status" value="1"/>
</dbReference>
<accession>A0A9W7JIU7</accession>
<protein>
    <recommendedName>
        <fullName evidence="6">C3H1-type domain-containing protein</fullName>
    </recommendedName>
</protein>
<keyword evidence="8" id="KW-1185">Reference proteome</keyword>